<feature type="compositionally biased region" description="Acidic residues" evidence="1">
    <location>
        <begin position="483"/>
        <end position="495"/>
    </location>
</feature>
<gene>
    <name evidence="2" type="ORF">PC118_g5664</name>
</gene>
<protein>
    <submittedName>
        <fullName evidence="2">Uncharacterized protein</fullName>
    </submittedName>
</protein>
<feature type="region of interest" description="Disordered" evidence="1">
    <location>
        <begin position="435"/>
        <end position="660"/>
    </location>
</feature>
<name>A0A8T1G7M0_9STRA</name>
<comment type="caution">
    <text evidence="2">The sequence shown here is derived from an EMBL/GenBank/DDBJ whole genome shotgun (WGS) entry which is preliminary data.</text>
</comment>
<dbReference type="VEuPathDB" id="FungiDB:PC110_g8377"/>
<sequence>MEGDKRQEGGVAAGKTGKDAAHAVDAGVPQKTEAADGVGWTTVMHKPGRKNDDKKQQEGQMEADREARKGETAASPRKAKSERKTRGKSARNGQRKEQAHLSWTGQEAFKQLRKYLKEGRQEHRKGPSKLLYGWVVDQNLPQGEVEIRMRFCHIQGELPATSAKEQREKHAASYLGAVTQGLETKPKGEMTAEQSRLRELRLQPAKSLTKLRERTVDENAALLLILNHDIEVPRPPDFLLQSMDAEAYATFADIFHSIEYPLYAHLAPGQKFGNDLTREFILRLIAVGAEAAPQQLQEILDFISDLSRMELDGERRLLTVTFKGRRTAASWVDWKPPFASRTLTLVDCKAEAEKAKESYETVDMDFYHFKATVRRGVVKATDMHWLMSKKLGPKIQEMKLPDDGECGLNHREWRQPEKLSLPKDLEIHQYPIHEQEGNEQQEPVNVQKQQHEAAEATEGQEEETANAEAQDHTPDKKASDANPPEEDNPTDQEGDVDMKAKDEATSEEATPAEPEVEKDRNETMADPLEAADTSGHMAVQQAQGTPEAQDQEEQRGRSRERGNTPTTPTARASVSPKRKVPQEWDESQNGKDQSRSRSPTKAFRTSEQQRSVSPVKLEGKQRQADSKPSQQQYIHQYLQKREIVGNHSDSDSLTPDEPMGAEADADLTEEKAAAPAAGHKGIITATADRKEAEVVLLKVDQPRNVEGNPNPRDTASMPERCAEQDNIAVDTPDSEDCRIYSVKVPPDKGGPLEKWLQRLTGMIIDETDNGHCGWYAYQVACTNLHLDPKGPQLELIGKVNETKKQVMNGLITTMADEAKLNPKELDTILELSGHQDKLTYTLADKLDVLAGHYVNQRKCTVRNPVAIDGAARLHGYAYETVMLARDKTVEIGTAKKMPTDRGTVMLEDVVATGALPLALVLQNNHFRAVVYDAQRFKTYQGQRESKIPLVNDVRLSYEAVALSTIQWEYEDIAKLASSSLKSI</sequence>
<feature type="compositionally biased region" description="Basic and acidic residues" evidence="1">
    <location>
        <begin position="469"/>
        <end position="479"/>
    </location>
</feature>
<feature type="compositionally biased region" description="Basic and acidic residues" evidence="1">
    <location>
        <begin position="639"/>
        <end position="650"/>
    </location>
</feature>
<feature type="compositionally biased region" description="Basic and acidic residues" evidence="1">
    <location>
        <begin position="552"/>
        <end position="562"/>
    </location>
</feature>
<dbReference type="VEuPathDB" id="FungiDB:PC110_g8376"/>
<dbReference type="AlphaFoldDB" id="A0A8T1G7M0"/>
<reference evidence="2" key="1">
    <citation type="submission" date="2018-10" db="EMBL/GenBank/DDBJ databases">
        <title>Effector identification in a new, highly contiguous assembly of the strawberry crown rot pathogen Phytophthora cactorum.</title>
        <authorList>
            <person name="Armitage A.D."/>
            <person name="Nellist C.F."/>
            <person name="Bates H."/>
            <person name="Vickerstaff R.J."/>
            <person name="Harrison R.J."/>
        </authorList>
    </citation>
    <scope>NUCLEOTIDE SEQUENCE</scope>
    <source>
        <strain evidence="2">P415</strain>
    </source>
</reference>
<proteinExistence type="predicted"/>
<feature type="compositionally biased region" description="Polar residues" evidence="1">
    <location>
        <begin position="563"/>
        <end position="572"/>
    </location>
</feature>
<evidence type="ECO:0000313" key="3">
    <source>
        <dbReference type="Proteomes" id="UP000697107"/>
    </source>
</evidence>
<organism evidence="2 3">
    <name type="scientific">Phytophthora cactorum</name>
    <dbReference type="NCBI Taxonomy" id="29920"/>
    <lineage>
        <taxon>Eukaryota</taxon>
        <taxon>Sar</taxon>
        <taxon>Stramenopiles</taxon>
        <taxon>Oomycota</taxon>
        <taxon>Peronosporomycetes</taxon>
        <taxon>Peronosporales</taxon>
        <taxon>Peronosporaceae</taxon>
        <taxon>Phytophthora</taxon>
    </lineage>
</organism>
<evidence type="ECO:0000313" key="2">
    <source>
        <dbReference type="EMBL" id="KAG2990410.1"/>
    </source>
</evidence>
<feature type="compositionally biased region" description="Polar residues" evidence="1">
    <location>
        <begin position="596"/>
        <end position="612"/>
    </location>
</feature>
<dbReference type="Proteomes" id="UP000697107">
    <property type="component" value="Unassembled WGS sequence"/>
</dbReference>
<evidence type="ECO:0000256" key="1">
    <source>
        <dbReference type="SAM" id="MobiDB-lite"/>
    </source>
</evidence>
<dbReference type="EMBL" id="RCML01000118">
    <property type="protein sequence ID" value="KAG2990410.1"/>
    <property type="molecule type" value="Genomic_DNA"/>
</dbReference>
<feature type="compositionally biased region" description="Basic residues" evidence="1">
    <location>
        <begin position="77"/>
        <end position="89"/>
    </location>
</feature>
<accession>A0A8T1G7M0</accession>
<feature type="compositionally biased region" description="Basic and acidic residues" evidence="1">
    <location>
        <begin position="49"/>
        <end position="71"/>
    </location>
</feature>
<feature type="region of interest" description="Disordered" evidence="1">
    <location>
        <begin position="1"/>
        <end position="105"/>
    </location>
</feature>
<feature type="compositionally biased region" description="Polar residues" evidence="1">
    <location>
        <begin position="438"/>
        <end position="448"/>
    </location>
</feature>